<evidence type="ECO:0000313" key="5">
    <source>
        <dbReference type="EMBL" id="GAH06657.1"/>
    </source>
</evidence>
<proteinExistence type="predicted"/>
<dbReference type="GO" id="GO:0032259">
    <property type="term" value="P:methylation"/>
    <property type="evidence" value="ECO:0007669"/>
    <property type="project" value="UniProtKB-KW"/>
</dbReference>
<dbReference type="CDD" id="cd02440">
    <property type="entry name" value="AdoMet_MTases"/>
    <property type="match status" value="1"/>
</dbReference>
<keyword evidence="1" id="KW-0489">Methyltransferase</keyword>
<keyword evidence="2" id="KW-0808">Transferase</keyword>
<gene>
    <name evidence="5" type="ORF">S01H4_59169</name>
</gene>
<accession>X1CG76</accession>
<feature type="domain" description="S-adenosylmethionine-dependent methyltransferase" evidence="4">
    <location>
        <begin position="49"/>
        <end position="206"/>
    </location>
</feature>
<dbReference type="GO" id="GO:0008168">
    <property type="term" value="F:methyltransferase activity"/>
    <property type="evidence" value="ECO:0007669"/>
    <property type="project" value="UniProtKB-KW"/>
</dbReference>
<dbReference type="AlphaFoldDB" id="X1CG76"/>
<dbReference type="CDD" id="cd11572">
    <property type="entry name" value="RlmI_M_like"/>
    <property type="match status" value="1"/>
</dbReference>
<sequence length="207" mass="23191">VQFLACGVEYWRETIVKQLAGLLYCEQIYERSDADVRRLEGLEPRKGLLMGRKMNPIKIKESDRDYFVDVIQGQKTGFFLDQRENRAVIQDLAGHKVVLDCFAYTGGFSVAAMKGGAQHVTALDASSRALQMGEKNLQLNNIPGKHVEMIEVDVFSQLRKFRDAGRTFDMIILDPPKFAPTAAHAQKAARGYKDINLLAFKLLNPGG</sequence>
<dbReference type="Gene3D" id="3.30.750.80">
    <property type="entry name" value="RNA methyltransferase domain (HRMD) like"/>
    <property type="match status" value="1"/>
</dbReference>
<comment type="caution">
    <text evidence="5">The sequence shown here is derived from an EMBL/GenBank/DDBJ whole genome shotgun (WGS) entry which is preliminary data.</text>
</comment>
<dbReference type="SUPFAM" id="SSF53335">
    <property type="entry name" value="S-adenosyl-L-methionine-dependent methyltransferases"/>
    <property type="match status" value="1"/>
</dbReference>
<dbReference type="InterPro" id="IPR029063">
    <property type="entry name" value="SAM-dependent_MTases_sf"/>
</dbReference>
<name>X1CG76_9ZZZZ</name>
<dbReference type="PANTHER" id="PTHR42873">
    <property type="entry name" value="RIBOSOMAL RNA LARGE SUBUNIT METHYLTRANSFERASE"/>
    <property type="match status" value="1"/>
</dbReference>
<evidence type="ECO:0000256" key="3">
    <source>
        <dbReference type="ARBA" id="ARBA00022691"/>
    </source>
</evidence>
<dbReference type="EMBL" id="BART01034663">
    <property type="protein sequence ID" value="GAH06657.1"/>
    <property type="molecule type" value="Genomic_DNA"/>
</dbReference>
<feature type="non-terminal residue" evidence="5">
    <location>
        <position position="207"/>
    </location>
</feature>
<dbReference type="Pfam" id="PF10672">
    <property type="entry name" value="Methyltrans_SAM"/>
    <property type="match status" value="1"/>
</dbReference>
<organism evidence="5">
    <name type="scientific">marine sediment metagenome</name>
    <dbReference type="NCBI Taxonomy" id="412755"/>
    <lineage>
        <taxon>unclassified sequences</taxon>
        <taxon>metagenomes</taxon>
        <taxon>ecological metagenomes</taxon>
    </lineage>
</organism>
<dbReference type="Gene3D" id="3.40.50.150">
    <property type="entry name" value="Vaccinia Virus protein VP39"/>
    <property type="match status" value="1"/>
</dbReference>
<dbReference type="InterPro" id="IPR019614">
    <property type="entry name" value="SAM-dep_methyl-trfase"/>
</dbReference>
<evidence type="ECO:0000256" key="1">
    <source>
        <dbReference type="ARBA" id="ARBA00022603"/>
    </source>
</evidence>
<feature type="non-terminal residue" evidence="5">
    <location>
        <position position="1"/>
    </location>
</feature>
<reference evidence="5" key="1">
    <citation type="journal article" date="2014" name="Front. Microbiol.">
        <title>High frequency of phylogenetically diverse reductive dehalogenase-homologous genes in deep subseafloor sedimentary metagenomes.</title>
        <authorList>
            <person name="Kawai M."/>
            <person name="Futagami T."/>
            <person name="Toyoda A."/>
            <person name="Takaki Y."/>
            <person name="Nishi S."/>
            <person name="Hori S."/>
            <person name="Arai W."/>
            <person name="Tsubouchi T."/>
            <person name="Morono Y."/>
            <person name="Uchiyama I."/>
            <person name="Ito T."/>
            <person name="Fujiyama A."/>
            <person name="Inagaki F."/>
            <person name="Takami H."/>
        </authorList>
    </citation>
    <scope>NUCLEOTIDE SEQUENCE</scope>
    <source>
        <strain evidence="5">Expedition CK06-06</strain>
    </source>
</reference>
<evidence type="ECO:0000259" key="4">
    <source>
        <dbReference type="Pfam" id="PF10672"/>
    </source>
</evidence>
<evidence type="ECO:0000256" key="2">
    <source>
        <dbReference type="ARBA" id="ARBA00022679"/>
    </source>
</evidence>
<keyword evidence="3" id="KW-0949">S-adenosyl-L-methionine</keyword>
<dbReference type="PANTHER" id="PTHR42873:SF1">
    <property type="entry name" value="S-ADENOSYLMETHIONINE-DEPENDENT METHYLTRANSFERASE DOMAIN-CONTAINING PROTEIN"/>
    <property type="match status" value="1"/>
</dbReference>
<protein>
    <recommendedName>
        <fullName evidence="4">S-adenosylmethionine-dependent methyltransferase domain-containing protein</fullName>
    </recommendedName>
</protein>